<sequence length="446" mass="49983">MGLDTDRMQGVDDLSDPEFTDASDSFDFVTTDQRGLDQFVFRGLDGTPQTDHWISNKKEIRTANPDHRQPDTDLALGSETDPWDPDTDDDGLTDGQEIDGVQDGSSGSVYKTDPTDPDTDGDGYWDGWIGVYGVGHSDNVVLYRENLQSRKGIEGREIVAEQAGVHERWQVKNVPDSVTAATVDYDNDGRVERSNLQVGELQWETDPTTQSETVDLSIETDFVAGLPNQRLNSSGWERGIEDNYALYGIDIDIVRDERLSDPLADSAPRSISTDADQYMAVTTESIFSGTGFNAYATTESYVSVQIPSTGMYVYAKSLVDIGYPSRVDQRHLAQSPYNNETQVVAAHVAMHEVGHSFGAGENDDSWKPLPFGEVYTGTGDDNTLERIKRGNIQWWTIMRSGWSDEAVHTHDRRIYYAFSIEEVTTMKERSLFRRRLLIQLSRRERG</sequence>
<protein>
    <submittedName>
        <fullName evidence="2">Uncharacterized protein</fullName>
    </submittedName>
</protein>
<proteinExistence type="predicted"/>
<feature type="compositionally biased region" description="Basic and acidic residues" evidence="1">
    <location>
        <begin position="1"/>
        <end position="10"/>
    </location>
</feature>
<evidence type="ECO:0000313" key="2">
    <source>
        <dbReference type="EMBL" id="NLV11813.1"/>
    </source>
</evidence>
<comment type="caution">
    <text evidence="2">The sequence shown here is derived from an EMBL/GenBank/DDBJ whole genome shotgun (WGS) entry which is preliminary data.</text>
</comment>
<evidence type="ECO:0000313" key="3">
    <source>
        <dbReference type="Proteomes" id="UP000641625"/>
    </source>
</evidence>
<feature type="region of interest" description="Disordered" evidence="1">
    <location>
        <begin position="1"/>
        <end position="28"/>
    </location>
</feature>
<dbReference type="RefSeq" id="WP_170095534.1">
    <property type="nucleotide sequence ID" value="NZ_WOWA01000001.1"/>
</dbReference>
<dbReference type="Proteomes" id="UP000641625">
    <property type="component" value="Unassembled WGS sequence"/>
</dbReference>
<feature type="region of interest" description="Disordered" evidence="1">
    <location>
        <begin position="41"/>
        <end position="122"/>
    </location>
</feature>
<gene>
    <name evidence="2" type="ORF">GOC77_00670</name>
</gene>
<dbReference type="EMBL" id="WOWA01000001">
    <property type="protein sequence ID" value="NLV11813.1"/>
    <property type="molecule type" value="Genomic_DNA"/>
</dbReference>
<reference evidence="2" key="1">
    <citation type="submission" date="2019-12" db="EMBL/GenBank/DDBJ databases">
        <title>Whole genome sequencing of Haloarcula argentinensis strain pws5.</title>
        <authorList>
            <person name="Verma D.K."/>
            <person name="Gopal K."/>
            <person name="Prasad E.S."/>
        </authorList>
    </citation>
    <scope>NUCLEOTIDE SEQUENCE</scope>
    <source>
        <strain evidence="2">Pws5</strain>
    </source>
</reference>
<feature type="compositionally biased region" description="Basic and acidic residues" evidence="1">
    <location>
        <begin position="54"/>
        <end position="71"/>
    </location>
</feature>
<dbReference type="SUPFAM" id="SSF55486">
    <property type="entry name" value="Metalloproteases ('zincins'), catalytic domain"/>
    <property type="match status" value="1"/>
</dbReference>
<organism evidence="2 3">
    <name type="scientific">Haloarcula argentinensis</name>
    <dbReference type="NCBI Taxonomy" id="43776"/>
    <lineage>
        <taxon>Archaea</taxon>
        <taxon>Methanobacteriati</taxon>
        <taxon>Methanobacteriota</taxon>
        <taxon>Stenosarchaea group</taxon>
        <taxon>Halobacteria</taxon>
        <taxon>Halobacteriales</taxon>
        <taxon>Haloarculaceae</taxon>
        <taxon>Haloarcula</taxon>
    </lineage>
</organism>
<dbReference type="AlphaFoldDB" id="A0A847U7U7"/>
<feature type="compositionally biased region" description="Acidic residues" evidence="1">
    <location>
        <begin position="81"/>
        <end position="92"/>
    </location>
</feature>
<name>A0A847U7U7_HALAR</name>
<accession>A0A847U7U7</accession>
<evidence type="ECO:0000256" key="1">
    <source>
        <dbReference type="SAM" id="MobiDB-lite"/>
    </source>
</evidence>